<dbReference type="EMBL" id="UOGD01000433">
    <property type="protein sequence ID" value="VAX28920.1"/>
    <property type="molecule type" value="Genomic_DNA"/>
</dbReference>
<evidence type="ECO:0000313" key="1">
    <source>
        <dbReference type="EMBL" id="VAX28920.1"/>
    </source>
</evidence>
<dbReference type="PROSITE" id="PS51318">
    <property type="entry name" value="TAT"/>
    <property type="match status" value="1"/>
</dbReference>
<reference evidence="1" key="1">
    <citation type="submission" date="2018-06" db="EMBL/GenBank/DDBJ databases">
        <authorList>
            <person name="Zhirakovskaya E."/>
        </authorList>
    </citation>
    <scope>NUCLEOTIDE SEQUENCE</scope>
</reference>
<dbReference type="InterPro" id="IPR019546">
    <property type="entry name" value="TAT_signal_bac_arc"/>
</dbReference>
<name>A0A3B1D1Q6_9ZZZZ</name>
<gene>
    <name evidence="1" type="ORF">MNBD_IGNAVI01-1320</name>
</gene>
<accession>A0A3B1D1Q6</accession>
<proteinExistence type="predicted"/>
<dbReference type="InterPro" id="IPR006311">
    <property type="entry name" value="TAT_signal"/>
</dbReference>
<dbReference type="AlphaFoldDB" id="A0A3B1D1Q6"/>
<dbReference type="NCBIfam" id="TIGR01409">
    <property type="entry name" value="TAT_signal_seq"/>
    <property type="match status" value="1"/>
</dbReference>
<organism evidence="1">
    <name type="scientific">hydrothermal vent metagenome</name>
    <dbReference type="NCBI Taxonomy" id="652676"/>
    <lineage>
        <taxon>unclassified sequences</taxon>
        <taxon>metagenomes</taxon>
        <taxon>ecological metagenomes</taxon>
    </lineage>
</organism>
<protein>
    <submittedName>
        <fullName evidence="1">Anaerobic dehydrogenases, typically selenocysteine-containing</fullName>
    </submittedName>
</protein>
<feature type="non-terminal residue" evidence="1">
    <location>
        <position position="68"/>
    </location>
</feature>
<sequence>MNSISRRRFLKISGATITATAAVTSLSSVVKGAKKVDEKTGKPIKGIQKIPTYCDVCFWKCGAIAYVK</sequence>